<keyword evidence="8" id="KW-1185">Reference proteome</keyword>
<dbReference type="GO" id="GO:0030170">
    <property type="term" value="F:pyridoxal phosphate binding"/>
    <property type="evidence" value="ECO:0007669"/>
    <property type="project" value="InterPro"/>
</dbReference>
<keyword evidence="7" id="KW-0032">Aminotransferase</keyword>
<dbReference type="PROSITE" id="PS50949">
    <property type="entry name" value="HTH_GNTR"/>
    <property type="match status" value="1"/>
</dbReference>
<evidence type="ECO:0000256" key="3">
    <source>
        <dbReference type="ARBA" id="ARBA00023015"/>
    </source>
</evidence>
<keyword evidence="4" id="KW-0238">DNA-binding</keyword>
<dbReference type="CDD" id="cd07377">
    <property type="entry name" value="WHTH_GntR"/>
    <property type="match status" value="1"/>
</dbReference>
<dbReference type="PANTHER" id="PTHR46577:SF1">
    <property type="entry name" value="HTH-TYPE TRANSCRIPTIONAL REGULATORY PROTEIN GABR"/>
    <property type="match status" value="1"/>
</dbReference>
<evidence type="ECO:0000313" key="8">
    <source>
        <dbReference type="Proteomes" id="UP000578686"/>
    </source>
</evidence>
<dbReference type="InterPro" id="IPR051446">
    <property type="entry name" value="HTH_trans_reg/aminotransferase"/>
</dbReference>
<comment type="similarity">
    <text evidence="1">In the C-terminal section; belongs to the class-I pyridoxal-phosphate-dependent aminotransferase family.</text>
</comment>
<dbReference type="Gene3D" id="1.10.10.10">
    <property type="entry name" value="Winged helix-like DNA-binding domain superfamily/Winged helix DNA-binding domain"/>
    <property type="match status" value="1"/>
</dbReference>
<comment type="caution">
    <text evidence="7">The sequence shown here is derived from an EMBL/GenBank/DDBJ whole genome shotgun (WGS) entry which is preliminary data.</text>
</comment>
<evidence type="ECO:0000256" key="5">
    <source>
        <dbReference type="ARBA" id="ARBA00023163"/>
    </source>
</evidence>
<sequence>MNDDSSGRIATELAAWIATAPPGAQLPPTRALVARYGAGPVTVQRALRTLAARGLVESRPGVGTFVRAARATRPEDYGWQTAALGAAPYRATPVSAALRTVPNDVIALHSGYPDRELLPERLVRSAFSRAARGAGAVGRPPSAGLPELQEWFAGELAGATPAGSVPPAPRDVVVFPGSQSGLGTVFRSLVGPGRPLLVESPTYWGAMLAARRSGVPLHPVPSGTDGPDPEELDRAFTRTGARVFYAQPTFANPTGACWSPTRAADVLDVVRSHGAFLVEDDWARDFAVEGTRPPAPLAAFDDGGHVVHLRSLTKSVSPAVRVAGVVARGPARERILADARAGAMYVSGLLQAVALDVVTQPAFRTHLRGLGRQLLARRDLLLGAVREHIPQAEVTVPAGGLALWLRLPGSTDLPRLVADCEAAGVAVPAGDEWFPAEPTGPHLRLNYSGPHPAAFPEGARLIGAALAAQHADPAGRD</sequence>
<evidence type="ECO:0000256" key="1">
    <source>
        <dbReference type="ARBA" id="ARBA00005384"/>
    </source>
</evidence>
<keyword evidence="5" id="KW-0804">Transcription</keyword>
<organism evidence="7 8">
    <name type="scientific">Streptomyces lonarensis</name>
    <dbReference type="NCBI Taxonomy" id="700599"/>
    <lineage>
        <taxon>Bacteria</taxon>
        <taxon>Bacillati</taxon>
        <taxon>Actinomycetota</taxon>
        <taxon>Actinomycetes</taxon>
        <taxon>Kitasatosporales</taxon>
        <taxon>Streptomycetaceae</taxon>
        <taxon>Streptomyces</taxon>
    </lineage>
</organism>
<dbReference type="Pfam" id="PF00155">
    <property type="entry name" value="Aminotran_1_2"/>
    <property type="match status" value="1"/>
</dbReference>
<dbReference type="EMBL" id="JAAVJD010000186">
    <property type="protein sequence ID" value="NJQ07689.1"/>
    <property type="molecule type" value="Genomic_DNA"/>
</dbReference>
<dbReference type="InterPro" id="IPR036388">
    <property type="entry name" value="WH-like_DNA-bd_sf"/>
</dbReference>
<dbReference type="InterPro" id="IPR015424">
    <property type="entry name" value="PyrdxlP-dep_Trfase"/>
</dbReference>
<evidence type="ECO:0000256" key="2">
    <source>
        <dbReference type="ARBA" id="ARBA00022898"/>
    </source>
</evidence>
<dbReference type="GO" id="GO:0003700">
    <property type="term" value="F:DNA-binding transcription factor activity"/>
    <property type="evidence" value="ECO:0007669"/>
    <property type="project" value="InterPro"/>
</dbReference>
<accession>A0A7X6D3U8</accession>
<evidence type="ECO:0000313" key="7">
    <source>
        <dbReference type="EMBL" id="NJQ07689.1"/>
    </source>
</evidence>
<dbReference type="InterPro" id="IPR004839">
    <property type="entry name" value="Aminotransferase_I/II_large"/>
</dbReference>
<keyword evidence="2" id="KW-0663">Pyridoxal phosphate</keyword>
<dbReference type="RefSeq" id="WP_167972923.1">
    <property type="nucleotide sequence ID" value="NZ_BHZG01000470.1"/>
</dbReference>
<dbReference type="Gene3D" id="3.40.640.10">
    <property type="entry name" value="Type I PLP-dependent aspartate aminotransferase-like (Major domain)"/>
    <property type="match status" value="1"/>
</dbReference>
<protein>
    <submittedName>
        <fullName evidence="7">PLP-dependent aminotransferase family protein</fullName>
    </submittedName>
</protein>
<dbReference type="InterPro" id="IPR036390">
    <property type="entry name" value="WH_DNA-bd_sf"/>
</dbReference>
<gene>
    <name evidence="7" type="ORF">HCN56_19405</name>
</gene>
<dbReference type="InterPro" id="IPR000524">
    <property type="entry name" value="Tscrpt_reg_HTH_GntR"/>
</dbReference>
<evidence type="ECO:0000259" key="6">
    <source>
        <dbReference type="PROSITE" id="PS50949"/>
    </source>
</evidence>
<dbReference type="SUPFAM" id="SSF53383">
    <property type="entry name" value="PLP-dependent transferases"/>
    <property type="match status" value="1"/>
</dbReference>
<dbReference type="GO" id="GO:0008483">
    <property type="term" value="F:transaminase activity"/>
    <property type="evidence" value="ECO:0007669"/>
    <property type="project" value="UniProtKB-KW"/>
</dbReference>
<keyword evidence="3" id="KW-0805">Transcription regulation</keyword>
<dbReference type="PANTHER" id="PTHR46577">
    <property type="entry name" value="HTH-TYPE TRANSCRIPTIONAL REGULATORY PROTEIN GABR"/>
    <property type="match status" value="1"/>
</dbReference>
<dbReference type="Gene3D" id="3.90.1150.10">
    <property type="entry name" value="Aspartate Aminotransferase, domain 1"/>
    <property type="match status" value="1"/>
</dbReference>
<dbReference type="GO" id="GO:0003677">
    <property type="term" value="F:DNA binding"/>
    <property type="evidence" value="ECO:0007669"/>
    <property type="project" value="UniProtKB-KW"/>
</dbReference>
<dbReference type="InterPro" id="IPR015421">
    <property type="entry name" value="PyrdxlP-dep_Trfase_major"/>
</dbReference>
<dbReference type="Pfam" id="PF00392">
    <property type="entry name" value="GntR"/>
    <property type="match status" value="1"/>
</dbReference>
<dbReference type="SMART" id="SM00345">
    <property type="entry name" value="HTH_GNTR"/>
    <property type="match status" value="1"/>
</dbReference>
<evidence type="ECO:0000256" key="4">
    <source>
        <dbReference type="ARBA" id="ARBA00023125"/>
    </source>
</evidence>
<name>A0A7X6D3U8_9ACTN</name>
<dbReference type="InterPro" id="IPR015422">
    <property type="entry name" value="PyrdxlP-dep_Trfase_small"/>
</dbReference>
<dbReference type="CDD" id="cd00609">
    <property type="entry name" value="AAT_like"/>
    <property type="match status" value="1"/>
</dbReference>
<dbReference type="AlphaFoldDB" id="A0A7X6D3U8"/>
<dbReference type="Proteomes" id="UP000578686">
    <property type="component" value="Unassembled WGS sequence"/>
</dbReference>
<feature type="domain" description="HTH gntR-type" evidence="6">
    <location>
        <begin position="3"/>
        <end position="69"/>
    </location>
</feature>
<keyword evidence="7" id="KW-0808">Transferase</keyword>
<dbReference type="SUPFAM" id="SSF46785">
    <property type="entry name" value="Winged helix' DNA-binding domain"/>
    <property type="match status" value="1"/>
</dbReference>
<reference evidence="7 8" key="1">
    <citation type="submission" date="2020-03" db="EMBL/GenBank/DDBJ databases">
        <title>Draft genome of Streptomyces sp. ventii, isolated from the Axial Seamount in the Pacific Ocean, and resequencing of the two type strains Streptomyces lonarensis strain NCL 716 and Streptomyces bohaiensis strain 11A07.</title>
        <authorList>
            <person name="Loughran R.M."/>
            <person name="Pfannmuller K.M."/>
            <person name="Wasson B.J."/>
            <person name="Deadmond M.C."/>
            <person name="Paddock B.E."/>
            <person name="Koyack M.J."/>
            <person name="Gallegos D.A."/>
            <person name="Mitchell E.A."/>
            <person name="Ushijima B."/>
            <person name="Saw J.H."/>
            <person name="Mcphail K.L."/>
            <person name="Videau P."/>
        </authorList>
    </citation>
    <scope>NUCLEOTIDE SEQUENCE [LARGE SCALE GENOMIC DNA]</scope>
    <source>
        <strain evidence="7 8">NCL716</strain>
    </source>
</reference>
<proteinExistence type="inferred from homology"/>